<evidence type="ECO:0000313" key="2">
    <source>
        <dbReference type="EMBL" id="KAF2000408.1"/>
    </source>
</evidence>
<protein>
    <submittedName>
        <fullName evidence="2">Uncharacterized protein</fullName>
    </submittedName>
</protein>
<sequence length="79" mass="8306">MDALKNLAGKFGGSSKSSSTPASGDKKAEGQDYADKGLSALQKKFGFKSNAATNEKITDAARGQYEKSTGKKVPEKFSN</sequence>
<dbReference type="EMBL" id="ML977589">
    <property type="protein sequence ID" value="KAF2000408.1"/>
    <property type="molecule type" value="Genomic_DNA"/>
</dbReference>
<feature type="compositionally biased region" description="Low complexity" evidence="1">
    <location>
        <begin position="13"/>
        <end position="23"/>
    </location>
</feature>
<accession>A0A6A5WH70</accession>
<proteinExistence type="predicted"/>
<gene>
    <name evidence="2" type="ORF">P154DRAFT_576088</name>
</gene>
<feature type="region of interest" description="Disordered" evidence="1">
    <location>
        <begin position="1"/>
        <end position="33"/>
    </location>
</feature>
<feature type="compositionally biased region" description="Basic and acidic residues" evidence="1">
    <location>
        <begin position="24"/>
        <end position="33"/>
    </location>
</feature>
<feature type="region of interest" description="Disordered" evidence="1">
    <location>
        <begin position="60"/>
        <end position="79"/>
    </location>
</feature>
<evidence type="ECO:0000256" key="1">
    <source>
        <dbReference type="SAM" id="MobiDB-lite"/>
    </source>
</evidence>
<dbReference type="Proteomes" id="UP000799779">
    <property type="component" value="Unassembled WGS sequence"/>
</dbReference>
<evidence type="ECO:0000313" key="3">
    <source>
        <dbReference type="Proteomes" id="UP000799779"/>
    </source>
</evidence>
<reference evidence="2" key="1">
    <citation type="journal article" date="2020" name="Stud. Mycol.">
        <title>101 Dothideomycetes genomes: a test case for predicting lifestyles and emergence of pathogens.</title>
        <authorList>
            <person name="Haridas S."/>
            <person name="Albert R."/>
            <person name="Binder M."/>
            <person name="Bloem J."/>
            <person name="Labutti K."/>
            <person name="Salamov A."/>
            <person name="Andreopoulos B."/>
            <person name="Baker S."/>
            <person name="Barry K."/>
            <person name="Bills G."/>
            <person name="Bluhm B."/>
            <person name="Cannon C."/>
            <person name="Castanera R."/>
            <person name="Culley D."/>
            <person name="Daum C."/>
            <person name="Ezra D."/>
            <person name="Gonzalez J."/>
            <person name="Henrissat B."/>
            <person name="Kuo A."/>
            <person name="Liang C."/>
            <person name="Lipzen A."/>
            <person name="Lutzoni F."/>
            <person name="Magnuson J."/>
            <person name="Mondo S."/>
            <person name="Nolan M."/>
            <person name="Ohm R."/>
            <person name="Pangilinan J."/>
            <person name="Park H.-J."/>
            <person name="Ramirez L."/>
            <person name="Alfaro M."/>
            <person name="Sun H."/>
            <person name="Tritt A."/>
            <person name="Yoshinaga Y."/>
            <person name="Zwiers L.-H."/>
            <person name="Turgeon B."/>
            <person name="Goodwin S."/>
            <person name="Spatafora J."/>
            <person name="Crous P."/>
            <person name="Grigoriev I."/>
        </authorList>
    </citation>
    <scope>NUCLEOTIDE SEQUENCE</scope>
    <source>
        <strain evidence="2">CBS 123094</strain>
    </source>
</reference>
<dbReference type="AlphaFoldDB" id="A0A6A5WH70"/>
<keyword evidence="3" id="KW-1185">Reference proteome</keyword>
<organism evidence="2 3">
    <name type="scientific">Amniculicola lignicola CBS 123094</name>
    <dbReference type="NCBI Taxonomy" id="1392246"/>
    <lineage>
        <taxon>Eukaryota</taxon>
        <taxon>Fungi</taxon>
        <taxon>Dikarya</taxon>
        <taxon>Ascomycota</taxon>
        <taxon>Pezizomycotina</taxon>
        <taxon>Dothideomycetes</taxon>
        <taxon>Pleosporomycetidae</taxon>
        <taxon>Pleosporales</taxon>
        <taxon>Amniculicolaceae</taxon>
        <taxon>Amniculicola</taxon>
    </lineage>
</organism>
<name>A0A6A5WH70_9PLEO</name>
<dbReference type="OrthoDB" id="3050608at2759"/>